<evidence type="ECO:0000313" key="2">
    <source>
        <dbReference type="EMBL" id="AQZ51905.1"/>
    </source>
</evidence>
<dbReference type="InterPro" id="IPR053802">
    <property type="entry name" value="DUF6950"/>
</dbReference>
<accession>A0A1U9Z2I1</accession>
<dbReference type="RefSeq" id="WP_026173754.1">
    <property type="nucleotide sequence ID" value="NZ_AQWH01000023.1"/>
</dbReference>
<dbReference type="KEGG" id="mmed:Mame_02579"/>
<keyword evidence="3" id="KW-1185">Reference proteome</keyword>
<dbReference type="Proteomes" id="UP000191135">
    <property type="component" value="Chromosome"/>
</dbReference>
<feature type="domain" description="DUF6950" evidence="1">
    <location>
        <begin position="5"/>
        <end position="140"/>
    </location>
</feature>
<evidence type="ECO:0000313" key="3">
    <source>
        <dbReference type="Proteomes" id="UP000191135"/>
    </source>
</evidence>
<evidence type="ECO:0000259" key="1">
    <source>
        <dbReference type="Pfam" id="PF22262"/>
    </source>
</evidence>
<organism evidence="2 3">
    <name type="scientific">Martelella mediterranea DSM 17316</name>
    <dbReference type="NCBI Taxonomy" id="1122214"/>
    <lineage>
        <taxon>Bacteria</taxon>
        <taxon>Pseudomonadati</taxon>
        <taxon>Pseudomonadota</taxon>
        <taxon>Alphaproteobacteria</taxon>
        <taxon>Hyphomicrobiales</taxon>
        <taxon>Aurantimonadaceae</taxon>
        <taxon>Martelella</taxon>
    </lineage>
</organism>
<dbReference type="OrthoDB" id="6586924at2"/>
<dbReference type="EMBL" id="CP020330">
    <property type="protein sequence ID" value="AQZ51905.1"/>
    <property type="molecule type" value="Genomic_DNA"/>
</dbReference>
<name>A0A1U9Z2I1_9HYPH</name>
<dbReference type="eggNOG" id="ENOG5032Y13">
    <property type="taxonomic scope" value="Bacteria"/>
</dbReference>
<dbReference type="Pfam" id="PF22262">
    <property type="entry name" value="DUF6950"/>
    <property type="match status" value="1"/>
</dbReference>
<proteinExistence type="predicted"/>
<dbReference type="AlphaFoldDB" id="A0A1U9Z2I1"/>
<dbReference type="STRING" id="1122214.Mame_02579"/>
<reference evidence="2 3" key="1">
    <citation type="submission" date="2017-03" db="EMBL/GenBank/DDBJ databases">
        <title>Foreign affairs: Plasmid Transfer between Roseobacters and Rhizobia.</title>
        <authorList>
            <person name="Bartling P."/>
            <person name="Bunk B."/>
            <person name="Overmann J."/>
            <person name="Brinkmann H."/>
            <person name="Petersen J."/>
        </authorList>
    </citation>
    <scope>NUCLEOTIDE SEQUENCE [LARGE SCALE GENOMIC DNA]</scope>
    <source>
        <strain evidence="2 3">MACL11</strain>
    </source>
</reference>
<protein>
    <recommendedName>
        <fullName evidence="1">DUF6950 domain-containing protein</fullName>
    </recommendedName>
</protein>
<gene>
    <name evidence="2" type="ORF">Mame_02579</name>
</gene>
<sequence>MLDLTRRPDWRPRLFAFVSGLKTMDFKWGSDDCFAALAAGAVETMTGIDPAAPLRGRYHDAVSAGALLAELGHEGLADLMQSMMPETPVAMARIGDIALIADDNEVGGALGVVIGARIVVLRQIGTGTMRLTAADTAFKVG</sequence>